<dbReference type="GO" id="GO:0005634">
    <property type="term" value="C:nucleus"/>
    <property type="evidence" value="ECO:0007669"/>
    <property type="project" value="UniProtKB-SubCell"/>
</dbReference>
<reference evidence="10 11" key="1">
    <citation type="submission" date="2015-11" db="EMBL/GenBank/DDBJ databases">
        <title>The genome of Debaryomyces fabryi.</title>
        <authorList>
            <person name="Tafer H."/>
            <person name="Lopandic K."/>
        </authorList>
    </citation>
    <scope>NUCLEOTIDE SEQUENCE [LARGE SCALE GENOMIC DNA]</scope>
    <source>
        <strain evidence="10 11">CBS 789</strain>
    </source>
</reference>
<dbReference type="PANTHER" id="PTHR31845:SF21">
    <property type="entry name" value="REGULATORY PROTEIN LEU3"/>
    <property type="match status" value="1"/>
</dbReference>
<dbReference type="Gene3D" id="4.10.240.10">
    <property type="entry name" value="Zn(2)-C6 fungal-type DNA-binding domain"/>
    <property type="match status" value="1"/>
</dbReference>
<evidence type="ECO:0000256" key="6">
    <source>
        <dbReference type="ARBA" id="ARBA00023163"/>
    </source>
</evidence>
<dbReference type="PROSITE" id="PS50048">
    <property type="entry name" value="ZN2_CY6_FUNGAL_2"/>
    <property type="match status" value="1"/>
</dbReference>
<sequence length="935" mass="105459">MSHELQVLNQQLNDEASGNKNNNQMSPGAGDSNQMKNGKTKRMACVECRQQKSRCDAHEKHPAPCSRCAKKGLQCNLKSDYKRTYKRARIAQIEKEFSELKKKLTTTQAAELLSKVPTLSNDPTLATISSVSPQPQLANDRIQLQYQPDRSHIQRTQNISESWPSSVSPYNAQYDTRYFHDSSETNNSIPNTPSITRPMVQANPPEEKFVSKAEKVIIPEQDLLCEEKRLDDVSLSSEIIKALFVEYVDYYHPILPVVDVSMGPERIYRLCPALFWVIMFVSLRRYHDNSQKLLLIKLSPIIKGILAEITISPITRYNPTVEDEPIMNASSVYSVQAFLLYTYWPPITSSLSADSSWNTIGVALFQAIRIGLHTPGLLVAHDSKEPKTPQELAMSQEQAKTWIVCNTVSQDVATAFGFPAFVQFDTSIYNSRKSGTSLQIPKSIQFMMEIAHFEDQVAKTLNSNPTDSCGLIDPTERLPLLKILSRQLDELELKVKNDMPADDGFREFQLLTARVHLLTYYFMDSSRIAYFELQKGLVRLYNAAIALVNHAQLCQTKTQTFIKYLPGVYILNIWQASCIIGKLSHSSLKNVIDLGSGRQSYLTAISLAAKASILKHDMAHRSSGIMRNMWLLFATLDEKKLTSLSINIRTRMAASVFFDCLYLLRDQVGMIILNSRNEQNQGNDGEEENEGVSCEDEEEYGYADNDEAVASEEEEKSIEGSQKASGSPKSTPSSNTSSRTKRQRSLSGTVNAESKARKIIQTIPLDPQPIPVHGNRSSLFMSMESNNPNNPYKRTRESSDSPQQGTQNMSGTSPYKIVTPNSHQDNDQFRRTKIYTEYNQPAKTGFNNEGERLPDQQRMHSYYSNQNTRNNSSRNPNSNVANRSNLDIPLTDMVLNESPIQGGLENLEIDHLDINTDLLWKDVDSVMNDFGFHTR</sequence>
<comment type="subcellular location">
    <subcellularLocation>
        <location evidence="1">Nucleus</location>
    </subcellularLocation>
</comment>
<dbReference type="PROSITE" id="PS00463">
    <property type="entry name" value="ZN2_CY6_FUNGAL_1"/>
    <property type="match status" value="1"/>
</dbReference>
<dbReference type="Proteomes" id="UP000054251">
    <property type="component" value="Unassembled WGS sequence"/>
</dbReference>
<keyword evidence="7" id="KW-0539">Nucleus</keyword>
<evidence type="ECO:0000256" key="1">
    <source>
        <dbReference type="ARBA" id="ARBA00004123"/>
    </source>
</evidence>
<dbReference type="Pfam" id="PF00172">
    <property type="entry name" value="Zn_clus"/>
    <property type="match status" value="1"/>
</dbReference>
<feature type="region of interest" description="Disordered" evidence="8">
    <location>
        <begin position="864"/>
        <end position="884"/>
    </location>
</feature>
<protein>
    <recommendedName>
        <fullName evidence="9">Zn(2)-C6 fungal-type domain-containing protein</fullName>
    </recommendedName>
</protein>
<dbReference type="AlphaFoldDB" id="A0A0V1PRQ6"/>
<dbReference type="GO" id="GO:0001216">
    <property type="term" value="F:DNA-binding transcription activator activity"/>
    <property type="evidence" value="ECO:0007669"/>
    <property type="project" value="UniProtKB-ARBA"/>
</dbReference>
<dbReference type="SMART" id="SM00066">
    <property type="entry name" value="GAL4"/>
    <property type="match status" value="1"/>
</dbReference>
<accession>A0A0V1PRQ6</accession>
<keyword evidence="6" id="KW-0804">Transcription</keyword>
<keyword evidence="2" id="KW-0479">Metal-binding</keyword>
<evidence type="ECO:0000259" key="9">
    <source>
        <dbReference type="PROSITE" id="PS50048"/>
    </source>
</evidence>
<evidence type="ECO:0000313" key="11">
    <source>
        <dbReference type="Proteomes" id="UP000054251"/>
    </source>
</evidence>
<evidence type="ECO:0000256" key="7">
    <source>
        <dbReference type="ARBA" id="ARBA00023242"/>
    </source>
</evidence>
<evidence type="ECO:0000313" key="10">
    <source>
        <dbReference type="EMBL" id="KRZ98919.1"/>
    </source>
</evidence>
<keyword evidence="4" id="KW-0805">Transcription regulation</keyword>
<keyword evidence="5" id="KW-0238">DNA-binding</keyword>
<dbReference type="OrthoDB" id="2341546at2759"/>
<dbReference type="GO" id="GO:0000976">
    <property type="term" value="F:transcription cis-regulatory region binding"/>
    <property type="evidence" value="ECO:0007669"/>
    <property type="project" value="TreeGrafter"/>
</dbReference>
<name>A0A0V1PRQ6_9ASCO</name>
<feature type="compositionally biased region" description="Polar residues" evidence="8">
    <location>
        <begin position="800"/>
        <end position="823"/>
    </location>
</feature>
<evidence type="ECO:0000256" key="2">
    <source>
        <dbReference type="ARBA" id="ARBA00022723"/>
    </source>
</evidence>
<dbReference type="GO" id="GO:0000981">
    <property type="term" value="F:DNA-binding transcription factor activity, RNA polymerase II-specific"/>
    <property type="evidence" value="ECO:0007669"/>
    <property type="project" value="InterPro"/>
</dbReference>
<dbReference type="RefSeq" id="XP_015465022.1">
    <property type="nucleotide sequence ID" value="XM_015614151.1"/>
</dbReference>
<feature type="region of interest" description="Disordered" evidence="8">
    <location>
        <begin position="15"/>
        <end position="38"/>
    </location>
</feature>
<dbReference type="InterPro" id="IPR036864">
    <property type="entry name" value="Zn2-C6_fun-type_DNA-bd_sf"/>
</dbReference>
<dbReference type="GeneID" id="26842331"/>
<feature type="compositionally biased region" description="Acidic residues" evidence="8">
    <location>
        <begin position="684"/>
        <end position="716"/>
    </location>
</feature>
<dbReference type="SUPFAM" id="SSF57701">
    <property type="entry name" value="Zn2/Cys6 DNA-binding domain"/>
    <property type="match status" value="1"/>
</dbReference>
<dbReference type="GO" id="GO:0008270">
    <property type="term" value="F:zinc ion binding"/>
    <property type="evidence" value="ECO:0007669"/>
    <property type="project" value="InterPro"/>
</dbReference>
<dbReference type="FunFam" id="4.10.240.10:FF:000003">
    <property type="entry name" value="C6 transcription factor (Leu3)"/>
    <property type="match status" value="1"/>
</dbReference>
<gene>
    <name evidence="10" type="ORF">AC631_05322</name>
</gene>
<dbReference type="PANTHER" id="PTHR31845">
    <property type="entry name" value="FINGER DOMAIN PROTEIN, PUTATIVE-RELATED"/>
    <property type="match status" value="1"/>
</dbReference>
<organism evidence="10 11">
    <name type="scientific">Debaryomyces fabryi</name>
    <dbReference type="NCBI Taxonomy" id="58627"/>
    <lineage>
        <taxon>Eukaryota</taxon>
        <taxon>Fungi</taxon>
        <taxon>Dikarya</taxon>
        <taxon>Ascomycota</taxon>
        <taxon>Saccharomycotina</taxon>
        <taxon>Pichiomycetes</taxon>
        <taxon>Debaryomycetaceae</taxon>
        <taxon>Debaryomyces</taxon>
    </lineage>
</organism>
<proteinExistence type="predicted"/>
<feature type="compositionally biased region" description="Polar residues" evidence="8">
    <location>
        <begin position="15"/>
        <end position="37"/>
    </location>
</feature>
<dbReference type="CDD" id="cd00067">
    <property type="entry name" value="GAL4"/>
    <property type="match status" value="1"/>
</dbReference>
<feature type="compositionally biased region" description="Polar residues" evidence="8">
    <location>
        <begin position="775"/>
        <end position="792"/>
    </location>
</feature>
<dbReference type="CDD" id="cd12148">
    <property type="entry name" value="fungal_TF_MHR"/>
    <property type="match status" value="1"/>
</dbReference>
<feature type="domain" description="Zn(2)-C6 fungal-type" evidence="9">
    <location>
        <begin position="44"/>
        <end position="77"/>
    </location>
</feature>
<dbReference type="InterPro" id="IPR001138">
    <property type="entry name" value="Zn2Cys6_DnaBD"/>
</dbReference>
<keyword evidence="11" id="KW-1185">Reference proteome</keyword>
<feature type="compositionally biased region" description="Low complexity" evidence="8">
    <location>
        <begin position="725"/>
        <end position="738"/>
    </location>
</feature>
<evidence type="ECO:0000256" key="8">
    <source>
        <dbReference type="SAM" id="MobiDB-lite"/>
    </source>
</evidence>
<dbReference type="EMBL" id="LMYN01000193">
    <property type="protein sequence ID" value="KRZ98919.1"/>
    <property type="molecule type" value="Genomic_DNA"/>
</dbReference>
<evidence type="ECO:0000256" key="5">
    <source>
        <dbReference type="ARBA" id="ARBA00023125"/>
    </source>
</evidence>
<comment type="caution">
    <text evidence="10">The sequence shown here is derived from an EMBL/GenBank/DDBJ whole genome shotgun (WGS) entry which is preliminary data.</text>
</comment>
<evidence type="ECO:0000256" key="3">
    <source>
        <dbReference type="ARBA" id="ARBA00022833"/>
    </source>
</evidence>
<feature type="region of interest" description="Disordered" evidence="8">
    <location>
        <begin position="678"/>
        <end position="827"/>
    </location>
</feature>
<dbReference type="InterPro" id="IPR051089">
    <property type="entry name" value="prtT"/>
</dbReference>
<keyword evidence="3" id="KW-0862">Zinc</keyword>
<evidence type="ECO:0000256" key="4">
    <source>
        <dbReference type="ARBA" id="ARBA00023015"/>
    </source>
</evidence>